<evidence type="ECO:0000313" key="11">
    <source>
        <dbReference type="Proteomes" id="UP000186308"/>
    </source>
</evidence>
<evidence type="ECO:0000256" key="7">
    <source>
        <dbReference type="SAM" id="Phobius"/>
    </source>
</evidence>
<dbReference type="Pfam" id="PF25876">
    <property type="entry name" value="HH_MFP_RND"/>
    <property type="match status" value="1"/>
</dbReference>
<gene>
    <name evidence="10" type="ORF">SAMN05421828_11543</name>
</gene>
<dbReference type="OrthoDB" id="9811754at2"/>
<dbReference type="RefSeq" id="WP_029311663.1">
    <property type="nucleotide sequence ID" value="NZ_FTNE01000015.1"/>
</dbReference>
<keyword evidence="11" id="KW-1185">Reference proteome</keyword>
<evidence type="ECO:0000256" key="4">
    <source>
        <dbReference type="ARBA" id="ARBA00023136"/>
    </source>
</evidence>
<evidence type="ECO:0000256" key="2">
    <source>
        <dbReference type="ARBA" id="ARBA00022692"/>
    </source>
</evidence>
<dbReference type="Proteomes" id="UP000186308">
    <property type="component" value="Unassembled WGS sequence"/>
</dbReference>
<feature type="domain" description="CusB-like beta-barrel" evidence="9">
    <location>
        <begin position="252"/>
        <end position="290"/>
    </location>
</feature>
<accession>A0A8G2CLT4</accession>
<evidence type="ECO:0000256" key="6">
    <source>
        <dbReference type="SAM" id="MobiDB-lite"/>
    </source>
</evidence>
<evidence type="ECO:0000259" key="8">
    <source>
        <dbReference type="Pfam" id="PF25876"/>
    </source>
</evidence>
<name>A0A8G2CLT4_ACIRU</name>
<feature type="coiled-coil region" evidence="5">
    <location>
        <begin position="127"/>
        <end position="191"/>
    </location>
</feature>
<dbReference type="InterPro" id="IPR050739">
    <property type="entry name" value="MFP"/>
</dbReference>
<dbReference type="Gene3D" id="1.10.287.470">
    <property type="entry name" value="Helix hairpin bin"/>
    <property type="match status" value="2"/>
</dbReference>
<evidence type="ECO:0000259" key="9">
    <source>
        <dbReference type="Pfam" id="PF25954"/>
    </source>
</evidence>
<keyword evidence="4 7" id="KW-0472">Membrane</keyword>
<feature type="compositionally biased region" description="Low complexity" evidence="6">
    <location>
        <begin position="8"/>
        <end position="21"/>
    </location>
</feature>
<dbReference type="SUPFAM" id="SSF111369">
    <property type="entry name" value="HlyD-like secretion proteins"/>
    <property type="match status" value="2"/>
</dbReference>
<organism evidence="10 11">
    <name type="scientific">Acidiphilium rubrum</name>
    <dbReference type="NCBI Taxonomy" id="526"/>
    <lineage>
        <taxon>Bacteria</taxon>
        <taxon>Pseudomonadati</taxon>
        <taxon>Pseudomonadota</taxon>
        <taxon>Alphaproteobacteria</taxon>
        <taxon>Acetobacterales</taxon>
        <taxon>Acidocellaceae</taxon>
        <taxon>Acidiphilium</taxon>
    </lineage>
</organism>
<protein>
    <submittedName>
        <fullName evidence="10">Membrane fusion protein, multidrug efflux system</fullName>
    </submittedName>
</protein>
<feature type="domain" description="Multidrug resistance protein MdtA-like alpha-helical hairpin" evidence="8">
    <location>
        <begin position="127"/>
        <end position="192"/>
    </location>
</feature>
<dbReference type="InterPro" id="IPR058792">
    <property type="entry name" value="Beta-barrel_RND_2"/>
</dbReference>
<comment type="caution">
    <text evidence="10">The sequence shown here is derived from an EMBL/GenBank/DDBJ whole genome shotgun (WGS) entry which is preliminary data.</text>
</comment>
<dbReference type="Gene3D" id="2.40.30.170">
    <property type="match status" value="1"/>
</dbReference>
<evidence type="ECO:0000256" key="5">
    <source>
        <dbReference type="SAM" id="Coils"/>
    </source>
</evidence>
<sequence length="348" mass="37151">MDGISEQPAAARETATPADAPQRGRSRRPFLILALVLLVLVGAGVIYWLHARNFATTDDAQVDGPIHRIAARISGQVESVPVHQNEHVEKGQVLVVLDSGTERVAVDRALAKRAQAEADVGTRRADVAQAAANVEVAQANLLKARQDAARYRRVDPQAITRTNLDAANAALQAAQAKVDAAQQQVTGAKAGLVAAQAALRAADVGVENAKLQIGYTIIRAPAAGFIAERTVRTGNVVSPGNGLMALVGDRFWVTANYKETELGRIRPGQHVRVYLDAVPGIGFHAVVTSIQRGTGSVFSLLPAENATGNYVKIVQRVPVRISFDDKRLAHYAIAPGMSAEPYIRIRPK</sequence>
<dbReference type="InterPro" id="IPR058624">
    <property type="entry name" value="MdtA-like_HH"/>
</dbReference>
<dbReference type="Gene3D" id="2.40.50.100">
    <property type="match status" value="1"/>
</dbReference>
<dbReference type="GO" id="GO:0016020">
    <property type="term" value="C:membrane"/>
    <property type="evidence" value="ECO:0007669"/>
    <property type="project" value="UniProtKB-SubCell"/>
</dbReference>
<evidence type="ECO:0000256" key="1">
    <source>
        <dbReference type="ARBA" id="ARBA00004167"/>
    </source>
</evidence>
<keyword evidence="5" id="KW-0175">Coiled coil</keyword>
<dbReference type="GO" id="GO:0055085">
    <property type="term" value="P:transmembrane transport"/>
    <property type="evidence" value="ECO:0007669"/>
    <property type="project" value="InterPro"/>
</dbReference>
<evidence type="ECO:0000313" key="10">
    <source>
        <dbReference type="EMBL" id="SIR09376.1"/>
    </source>
</evidence>
<keyword evidence="2 7" id="KW-0812">Transmembrane</keyword>
<dbReference type="PANTHER" id="PTHR30386:SF26">
    <property type="entry name" value="TRANSPORT PROTEIN COMB"/>
    <property type="match status" value="1"/>
</dbReference>
<reference evidence="10 11" key="1">
    <citation type="submission" date="2017-01" db="EMBL/GenBank/DDBJ databases">
        <authorList>
            <person name="Varghese N."/>
            <person name="Submissions S."/>
        </authorList>
    </citation>
    <scope>NUCLEOTIDE SEQUENCE [LARGE SCALE GENOMIC DNA]</scope>
    <source>
        <strain evidence="10 11">ATCC 35905</strain>
    </source>
</reference>
<dbReference type="AlphaFoldDB" id="A0A8G2CLT4"/>
<dbReference type="EMBL" id="FTNE01000015">
    <property type="protein sequence ID" value="SIR09376.1"/>
    <property type="molecule type" value="Genomic_DNA"/>
</dbReference>
<feature type="region of interest" description="Disordered" evidence="6">
    <location>
        <begin position="1"/>
        <end position="23"/>
    </location>
</feature>
<dbReference type="Pfam" id="PF25954">
    <property type="entry name" value="Beta-barrel_RND_2"/>
    <property type="match status" value="1"/>
</dbReference>
<proteinExistence type="predicted"/>
<evidence type="ECO:0000256" key="3">
    <source>
        <dbReference type="ARBA" id="ARBA00022989"/>
    </source>
</evidence>
<comment type="subcellular location">
    <subcellularLocation>
        <location evidence="1">Membrane</location>
        <topology evidence="1">Single-pass membrane protein</topology>
    </subcellularLocation>
</comment>
<feature type="transmembrane region" description="Helical" evidence="7">
    <location>
        <begin position="30"/>
        <end position="49"/>
    </location>
</feature>
<dbReference type="PANTHER" id="PTHR30386">
    <property type="entry name" value="MEMBRANE FUSION SUBUNIT OF EMRAB-TOLC MULTIDRUG EFFLUX PUMP"/>
    <property type="match status" value="1"/>
</dbReference>
<keyword evidence="3 7" id="KW-1133">Transmembrane helix</keyword>